<proteinExistence type="predicted"/>
<comment type="caution">
    <text evidence="1">The sequence shown here is derived from an EMBL/GenBank/DDBJ whole genome shotgun (WGS) entry which is preliminary data.</text>
</comment>
<evidence type="ECO:0000313" key="1">
    <source>
        <dbReference type="EMBL" id="EDO60116.1"/>
    </source>
</evidence>
<dbReference type="AlphaFoldDB" id="A7VWG9"/>
<reference evidence="1 2" key="2">
    <citation type="submission" date="2007-08" db="EMBL/GenBank/DDBJ databases">
        <authorList>
            <person name="Fulton L."/>
            <person name="Clifton S."/>
            <person name="Fulton B."/>
            <person name="Xu J."/>
            <person name="Minx P."/>
            <person name="Pepin K.H."/>
            <person name="Johnson M."/>
            <person name="Thiruvilangam P."/>
            <person name="Bhonagiri V."/>
            <person name="Nash W.E."/>
            <person name="Wang C."/>
            <person name="Mardis E.R."/>
            <person name="Wilson R.K."/>
        </authorList>
    </citation>
    <scope>NUCLEOTIDE SEQUENCE [LARGE SCALE GENOMIC DNA]</scope>
    <source>
        <strain evidence="1 2">DSM 753</strain>
    </source>
</reference>
<accession>A7VWG9</accession>
<gene>
    <name evidence="1" type="ORF">CLOLEP_02934</name>
</gene>
<dbReference type="Proteomes" id="UP000003490">
    <property type="component" value="Unassembled WGS sequence"/>
</dbReference>
<evidence type="ECO:0000313" key="2">
    <source>
        <dbReference type="Proteomes" id="UP000003490"/>
    </source>
</evidence>
<reference evidence="1 2" key="1">
    <citation type="submission" date="2007-08" db="EMBL/GenBank/DDBJ databases">
        <title>Draft genome sequence of Clostridium leptum (DSM 753).</title>
        <authorList>
            <person name="Sudarsanam P."/>
            <person name="Ley R."/>
            <person name="Guruge J."/>
            <person name="Turnbaugh P.J."/>
            <person name="Mahowald M."/>
            <person name="Liep D."/>
            <person name="Gordon J."/>
        </authorList>
    </citation>
    <scope>NUCLEOTIDE SEQUENCE [LARGE SCALE GENOMIC DNA]</scope>
    <source>
        <strain evidence="1 2">DSM 753</strain>
    </source>
</reference>
<dbReference type="HOGENOM" id="CLU_3060196_0_0_9"/>
<dbReference type="EMBL" id="ABCB02000020">
    <property type="protein sequence ID" value="EDO60116.1"/>
    <property type="molecule type" value="Genomic_DNA"/>
</dbReference>
<organism evidence="1 2">
    <name type="scientific">[Clostridium] leptum DSM 753</name>
    <dbReference type="NCBI Taxonomy" id="428125"/>
    <lineage>
        <taxon>Bacteria</taxon>
        <taxon>Bacillati</taxon>
        <taxon>Bacillota</taxon>
        <taxon>Clostridia</taxon>
        <taxon>Eubacteriales</taxon>
        <taxon>Oscillospiraceae</taxon>
        <taxon>Oscillospiraceae incertae sedis</taxon>
    </lineage>
</organism>
<sequence>MRKELIVLPAEEGDLQSLHFSVYGTFRPFPVCGKGLFTSHFVEVKRNCQVRRF</sequence>
<protein>
    <submittedName>
        <fullName evidence="1">Uncharacterized protein</fullName>
    </submittedName>
</protein>
<name>A7VWG9_9FIRM</name>